<dbReference type="HOGENOM" id="CLU_095389_0_0_1"/>
<dbReference type="AlphaFoldDB" id="C7Z0A8"/>
<dbReference type="VEuPathDB" id="FungiDB:NECHADRAFT_79825"/>
<dbReference type="EMBL" id="GG698905">
    <property type="protein sequence ID" value="EEU42172.1"/>
    <property type="molecule type" value="Genomic_DNA"/>
</dbReference>
<protein>
    <submittedName>
        <fullName evidence="1">Uncharacterized protein</fullName>
    </submittedName>
</protein>
<accession>C7Z0A8</accession>
<dbReference type="eggNOG" id="ENOG502SZID">
    <property type="taxonomic scope" value="Eukaryota"/>
</dbReference>
<dbReference type="OMA" id="PQRYFGW"/>
<dbReference type="Proteomes" id="UP000005206">
    <property type="component" value="Chromosome 5"/>
</dbReference>
<dbReference type="KEGG" id="nhe:NECHADRAFT_79825"/>
<dbReference type="InParanoid" id="C7Z0A8"/>
<evidence type="ECO:0000313" key="1">
    <source>
        <dbReference type="EMBL" id="EEU42172.1"/>
    </source>
</evidence>
<keyword evidence="2" id="KW-1185">Reference proteome</keyword>
<reference evidence="1 2" key="1">
    <citation type="journal article" date="2009" name="PLoS Genet.">
        <title>The genome of Nectria haematococca: contribution of supernumerary chromosomes to gene expansion.</title>
        <authorList>
            <person name="Coleman J.J."/>
            <person name="Rounsley S.D."/>
            <person name="Rodriguez-Carres M."/>
            <person name="Kuo A."/>
            <person name="Wasmann C.C."/>
            <person name="Grimwood J."/>
            <person name="Schmutz J."/>
            <person name="Taga M."/>
            <person name="White G.J."/>
            <person name="Zhou S."/>
            <person name="Schwartz D.C."/>
            <person name="Freitag M."/>
            <person name="Ma L.J."/>
            <person name="Danchin E.G."/>
            <person name="Henrissat B."/>
            <person name="Coutinho P.M."/>
            <person name="Nelson D.R."/>
            <person name="Straney D."/>
            <person name="Napoli C.A."/>
            <person name="Barker B.M."/>
            <person name="Gribskov M."/>
            <person name="Rep M."/>
            <person name="Kroken S."/>
            <person name="Molnar I."/>
            <person name="Rensing C."/>
            <person name="Kennell J.C."/>
            <person name="Zamora J."/>
            <person name="Farman M.L."/>
            <person name="Selker E.U."/>
            <person name="Salamov A."/>
            <person name="Shapiro H."/>
            <person name="Pangilinan J."/>
            <person name="Lindquist E."/>
            <person name="Lamers C."/>
            <person name="Grigoriev I.V."/>
            <person name="Geiser D.M."/>
            <person name="Covert S.F."/>
            <person name="Temporini E."/>
            <person name="Vanetten H.D."/>
        </authorList>
    </citation>
    <scope>NUCLEOTIDE SEQUENCE [LARGE SCALE GENOMIC DNA]</scope>
    <source>
        <strain evidence="2">ATCC MYA-4622 / CBS 123669 / FGSC 9596 / NRRL 45880 / 77-13-4</strain>
    </source>
</reference>
<gene>
    <name evidence="1" type="ORF">NECHADRAFT_79825</name>
</gene>
<sequence>MPDLQRVLEGLEQYPSDTDSPIYPLEELQPPANWGFTIYRTYYGPSSDDNWNKLLVATKKHAEEELMTYDDDEAIEKLKELFRLDARSDPSLLSGLDRKALCQIYHEGKGGKPMPEKEGFVFLLADEDVLNQVGEGTFIVKAVDAEETPREEIPLREDDDEPTYWGWMRMETRQLLELWGELEWFRGFDCMAWTVHQADLDEQVWEGSDAD</sequence>
<evidence type="ECO:0000313" key="2">
    <source>
        <dbReference type="Proteomes" id="UP000005206"/>
    </source>
</evidence>
<dbReference type="OrthoDB" id="6499973at2759"/>
<dbReference type="RefSeq" id="XP_003047885.1">
    <property type="nucleotide sequence ID" value="XM_003047839.1"/>
</dbReference>
<dbReference type="STRING" id="660122.C7Z0A8"/>
<organism evidence="1 2">
    <name type="scientific">Fusarium vanettenii (strain ATCC MYA-4622 / CBS 123669 / FGSC 9596 / NRRL 45880 / 77-13-4)</name>
    <name type="common">Fusarium solani subsp. pisi</name>
    <dbReference type="NCBI Taxonomy" id="660122"/>
    <lineage>
        <taxon>Eukaryota</taxon>
        <taxon>Fungi</taxon>
        <taxon>Dikarya</taxon>
        <taxon>Ascomycota</taxon>
        <taxon>Pezizomycotina</taxon>
        <taxon>Sordariomycetes</taxon>
        <taxon>Hypocreomycetidae</taxon>
        <taxon>Hypocreales</taxon>
        <taxon>Nectriaceae</taxon>
        <taxon>Fusarium</taxon>
        <taxon>Fusarium solani species complex</taxon>
        <taxon>Fusarium vanettenii</taxon>
    </lineage>
</organism>
<proteinExistence type="predicted"/>
<dbReference type="GeneID" id="9667232"/>
<name>C7Z0A8_FUSV7</name>